<feature type="region of interest" description="Disordered" evidence="1">
    <location>
        <begin position="56"/>
        <end position="122"/>
    </location>
</feature>
<dbReference type="EMBL" id="FJ386538">
    <property type="protein sequence ID" value="ACJ24244.1"/>
    <property type="molecule type" value="Genomic_DNA"/>
</dbReference>
<sequence length="122" mass="13363">MHVIPETGLIQRVAFCAGDMNASVARCAQIKKEEEVPARPRPAADAEELQAELAAFKANQASTSKATSDKAKGRHFNKKAKHADNNKGGRAPEGSVEEARRQAEYHRRKAQEADALLAEREK</sequence>
<organism evidence="2">
    <name type="scientific">Dunaliella viridis</name>
    <dbReference type="NCBI Taxonomy" id="140095"/>
    <lineage>
        <taxon>Eukaryota</taxon>
        <taxon>Viridiplantae</taxon>
        <taxon>Chlorophyta</taxon>
        <taxon>core chlorophytes</taxon>
        <taxon>Chlorophyceae</taxon>
        <taxon>CS clade</taxon>
        <taxon>Chlamydomonadales</taxon>
        <taxon>Dunaliellaceae</taxon>
        <taxon>Dunaliella</taxon>
    </lineage>
</organism>
<accession>D1FV78</accession>
<reference evidence="2" key="1">
    <citation type="journal article" date="2010" name="J. Plant Physiol.">
        <title>Expression of the 26S proteasome subunit RPN10 is upregulated by salt stress in Dunaliella viridis.</title>
        <authorList>
            <person name="Sun X."/>
            <person name="Meng X."/>
            <person name="Xu Z."/>
            <person name="Song R."/>
        </authorList>
    </citation>
    <scope>NUCLEOTIDE SEQUENCE</scope>
    <source>
        <strain evidence="2">SHU</strain>
    </source>
</reference>
<proteinExistence type="predicted"/>
<evidence type="ECO:0000256" key="1">
    <source>
        <dbReference type="SAM" id="MobiDB-lite"/>
    </source>
</evidence>
<protein>
    <submittedName>
        <fullName evidence="2">Uncharacterized protein</fullName>
    </submittedName>
</protein>
<feature type="compositionally biased region" description="Basic residues" evidence="1">
    <location>
        <begin position="72"/>
        <end position="81"/>
    </location>
</feature>
<evidence type="ECO:0000313" key="2">
    <source>
        <dbReference type="EMBL" id="ACJ24244.1"/>
    </source>
</evidence>
<dbReference type="AlphaFoldDB" id="D1FV78"/>
<name>D1FV78_9CHLO</name>